<gene>
    <name evidence="8" type="ORF">Daesc_004034</name>
</gene>
<keyword evidence="2 6" id="KW-0812">Transmembrane</keyword>
<keyword evidence="4 6" id="KW-0472">Membrane</keyword>
<organism evidence="8 9">
    <name type="scientific">Daldinia eschscholtzii</name>
    <dbReference type="NCBI Taxonomy" id="292717"/>
    <lineage>
        <taxon>Eukaryota</taxon>
        <taxon>Fungi</taxon>
        <taxon>Dikarya</taxon>
        <taxon>Ascomycota</taxon>
        <taxon>Pezizomycotina</taxon>
        <taxon>Sordariomycetes</taxon>
        <taxon>Xylariomycetidae</taxon>
        <taxon>Xylariales</taxon>
        <taxon>Hypoxylaceae</taxon>
        <taxon>Daldinia</taxon>
    </lineage>
</organism>
<evidence type="ECO:0000256" key="6">
    <source>
        <dbReference type="SAM" id="Phobius"/>
    </source>
</evidence>
<dbReference type="PANTHER" id="PTHR42718">
    <property type="entry name" value="MAJOR FACILITATOR SUPERFAMILY MULTIDRUG TRANSPORTER MFSC"/>
    <property type="match status" value="1"/>
</dbReference>
<evidence type="ECO:0000259" key="7">
    <source>
        <dbReference type="PROSITE" id="PS50850"/>
    </source>
</evidence>
<sequence length="410" mass="43973">MATDIESTAVHAPETPSRNKNVSSSSSYSGPIDTEKLGRSRPDIFANGWVEIGFCISVLGSMMMAEFLISGFSVLLPVLIEDTGIDPNQRTWPITVFSLVTGSLLLPFGRLVDMFGGYPVYLGGLSWLTLWAIVGGFSRTLPMVLATRALQGVGAAAFLPAGTTLLGTTYRPGPRKNTIFSLYGGCAPLGFFSGIIVAGLTGEFLYWGWFFWIAIQTVLRVPPLLAALWFSPMAAGGIIIALVGGVTLHRLPGTILLLLAGTGFVLCSLLFALIPENPSYWRWVFPAMVCTTIGIDISFNVSGIFITTSVPKHQQGLAGACINGLVFLGISFFLGWADFAVMSRSSNGLGESYKVAFWFAVGCGAGVILIVLGFIRIGKAKSDFTVDEKAQQRQTVHENEEARPETVAMT</sequence>
<evidence type="ECO:0000256" key="1">
    <source>
        <dbReference type="ARBA" id="ARBA00004141"/>
    </source>
</evidence>
<keyword evidence="9" id="KW-1185">Reference proteome</keyword>
<feature type="transmembrane region" description="Helical" evidence="6">
    <location>
        <begin position="118"/>
        <end position="137"/>
    </location>
</feature>
<dbReference type="PROSITE" id="PS50850">
    <property type="entry name" value="MFS"/>
    <property type="match status" value="1"/>
</dbReference>
<feature type="transmembrane region" description="Helical" evidence="6">
    <location>
        <begin position="149"/>
        <end position="170"/>
    </location>
</feature>
<feature type="transmembrane region" description="Helical" evidence="6">
    <location>
        <begin position="182"/>
        <end position="207"/>
    </location>
</feature>
<evidence type="ECO:0000256" key="2">
    <source>
        <dbReference type="ARBA" id="ARBA00022692"/>
    </source>
</evidence>
<comment type="subcellular location">
    <subcellularLocation>
        <location evidence="1">Membrane</location>
        <topology evidence="1">Multi-pass membrane protein</topology>
    </subcellularLocation>
</comment>
<dbReference type="Gene3D" id="1.20.1720.10">
    <property type="entry name" value="Multidrug resistance protein D"/>
    <property type="match status" value="1"/>
</dbReference>
<dbReference type="Proteomes" id="UP001369815">
    <property type="component" value="Unassembled WGS sequence"/>
</dbReference>
<dbReference type="EMBL" id="JBANMG010000004">
    <property type="protein sequence ID" value="KAK6954072.1"/>
    <property type="molecule type" value="Genomic_DNA"/>
</dbReference>
<evidence type="ECO:0000313" key="9">
    <source>
        <dbReference type="Proteomes" id="UP001369815"/>
    </source>
</evidence>
<feature type="region of interest" description="Disordered" evidence="5">
    <location>
        <begin position="1"/>
        <end position="35"/>
    </location>
</feature>
<evidence type="ECO:0000256" key="5">
    <source>
        <dbReference type="SAM" id="MobiDB-lite"/>
    </source>
</evidence>
<feature type="domain" description="Major facilitator superfamily (MFS) profile" evidence="7">
    <location>
        <begin position="46"/>
        <end position="410"/>
    </location>
</feature>
<dbReference type="InterPro" id="IPR036259">
    <property type="entry name" value="MFS_trans_sf"/>
</dbReference>
<evidence type="ECO:0000256" key="4">
    <source>
        <dbReference type="ARBA" id="ARBA00023136"/>
    </source>
</evidence>
<feature type="transmembrane region" description="Helical" evidence="6">
    <location>
        <begin position="92"/>
        <end position="111"/>
    </location>
</feature>
<evidence type="ECO:0000256" key="3">
    <source>
        <dbReference type="ARBA" id="ARBA00022989"/>
    </source>
</evidence>
<feature type="transmembrane region" description="Helical" evidence="6">
    <location>
        <begin position="227"/>
        <end position="248"/>
    </location>
</feature>
<comment type="caution">
    <text evidence="8">The sequence shown here is derived from an EMBL/GenBank/DDBJ whole genome shotgun (WGS) entry which is preliminary data.</text>
</comment>
<evidence type="ECO:0000313" key="8">
    <source>
        <dbReference type="EMBL" id="KAK6954072.1"/>
    </source>
</evidence>
<reference evidence="8 9" key="1">
    <citation type="journal article" date="2024" name="Front Chem Biol">
        <title>Unveiling the potential of Daldinia eschscholtzii MFLUCC 19-0629 through bioactivity and bioinformatics studies for enhanced sustainable agriculture production.</title>
        <authorList>
            <person name="Brooks S."/>
            <person name="Weaver J.A."/>
            <person name="Klomchit A."/>
            <person name="Alharthi S.A."/>
            <person name="Onlamun T."/>
            <person name="Nurani R."/>
            <person name="Vong T.K."/>
            <person name="Alberti F."/>
            <person name="Greco C."/>
        </authorList>
    </citation>
    <scope>NUCLEOTIDE SEQUENCE [LARGE SCALE GENOMIC DNA]</scope>
    <source>
        <strain evidence="8">MFLUCC 19-0629</strain>
    </source>
</reference>
<protein>
    <recommendedName>
        <fullName evidence="7">Major facilitator superfamily (MFS) profile domain-containing protein</fullName>
    </recommendedName>
</protein>
<dbReference type="InterPro" id="IPR011701">
    <property type="entry name" value="MFS"/>
</dbReference>
<dbReference type="GO" id="GO:0016020">
    <property type="term" value="C:membrane"/>
    <property type="evidence" value="ECO:0007669"/>
    <property type="project" value="UniProtKB-SubCell"/>
</dbReference>
<dbReference type="InterPro" id="IPR020846">
    <property type="entry name" value="MFS_dom"/>
</dbReference>
<feature type="transmembrane region" description="Helical" evidence="6">
    <location>
        <begin position="255"/>
        <end position="274"/>
    </location>
</feature>
<dbReference type="AlphaFoldDB" id="A0AAX6MPG5"/>
<feature type="compositionally biased region" description="Basic and acidic residues" evidence="5">
    <location>
        <begin position="390"/>
        <end position="404"/>
    </location>
</feature>
<proteinExistence type="predicted"/>
<dbReference type="PANTHER" id="PTHR42718:SF11">
    <property type="entry name" value="MAJOR FACILITATOR SUPERFAMILY (MFS) PROFILE DOMAIN-CONTAINING PROTEIN"/>
    <property type="match status" value="1"/>
</dbReference>
<dbReference type="SUPFAM" id="SSF103473">
    <property type="entry name" value="MFS general substrate transporter"/>
    <property type="match status" value="1"/>
</dbReference>
<dbReference type="Pfam" id="PF07690">
    <property type="entry name" value="MFS_1"/>
    <property type="match status" value="1"/>
</dbReference>
<feature type="region of interest" description="Disordered" evidence="5">
    <location>
        <begin position="390"/>
        <end position="410"/>
    </location>
</feature>
<feature type="transmembrane region" description="Helical" evidence="6">
    <location>
        <begin position="356"/>
        <end position="375"/>
    </location>
</feature>
<feature type="transmembrane region" description="Helical" evidence="6">
    <location>
        <begin position="280"/>
        <end position="305"/>
    </location>
</feature>
<name>A0AAX6MPG5_9PEZI</name>
<keyword evidence="3 6" id="KW-1133">Transmembrane helix</keyword>
<accession>A0AAX6MPG5</accession>
<dbReference type="GO" id="GO:0022857">
    <property type="term" value="F:transmembrane transporter activity"/>
    <property type="evidence" value="ECO:0007669"/>
    <property type="project" value="InterPro"/>
</dbReference>
<dbReference type="Gene3D" id="1.20.1250.20">
    <property type="entry name" value="MFS general substrate transporter like domains"/>
    <property type="match status" value="1"/>
</dbReference>
<feature type="transmembrane region" description="Helical" evidence="6">
    <location>
        <begin position="49"/>
        <end position="80"/>
    </location>
</feature>
<feature type="transmembrane region" description="Helical" evidence="6">
    <location>
        <begin position="317"/>
        <end position="336"/>
    </location>
</feature>